<dbReference type="AlphaFoldDB" id="Q8VLY6"/>
<feature type="compositionally biased region" description="Polar residues" evidence="1">
    <location>
        <begin position="40"/>
        <end position="55"/>
    </location>
</feature>
<organism evidence="2">
    <name type="scientific">Acidithiobacillus ferrooxidans</name>
    <name type="common">Thiobacillus ferrooxidans</name>
    <dbReference type="NCBI Taxonomy" id="920"/>
    <lineage>
        <taxon>Bacteria</taxon>
        <taxon>Pseudomonadati</taxon>
        <taxon>Pseudomonadota</taxon>
        <taxon>Acidithiobacillia</taxon>
        <taxon>Acidithiobacillales</taxon>
        <taxon>Acidithiobacillaceae</taxon>
        <taxon>Acidithiobacillus</taxon>
    </lineage>
</organism>
<dbReference type="EMBL" id="AJ251742">
    <property type="protein sequence ID" value="CAC80917.1"/>
    <property type="molecule type" value="Genomic_DNA"/>
</dbReference>
<proteinExistence type="predicted"/>
<sequence>MEAPFQLPRSHVRLCTGSHQGVPLRLSELRHTAALDPVSDRSSSLTLRGRATTQRPRAHSN</sequence>
<evidence type="ECO:0000313" key="2">
    <source>
        <dbReference type="EMBL" id="CAC80917.1"/>
    </source>
</evidence>
<name>Q8VLY6_ACIFR</name>
<evidence type="ECO:0000256" key="1">
    <source>
        <dbReference type="SAM" id="MobiDB-lite"/>
    </source>
</evidence>
<accession>Q8VLY6</accession>
<feature type="region of interest" description="Disordered" evidence="1">
    <location>
        <begin position="35"/>
        <end position="61"/>
    </location>
</feature>
<protein>
    <submittedName>
        <fullName evidence="2">Uncharacterized protein</fullName>
    </submittedName>
</protein>
<geneLocation type="plasmid" evidence="2">
    <name>pH1</name>
</geneLocation>
<keyword evidence="2" id="KW-0614">Plasmid</keyword>
<reference evidence="2" key="1">
    <citation type="journal article" date="2002" name="FEMS Microbiol. Lett.">
        <title>A broad host range plasmid vector that does not encode replication proteins.</title>
        <authorList>
            <person name="Kalyaeva E.S."/>
            <person name="Bass I.A."/>
            <person name="Kholodii G.Y."/>
            <person name="Nikiforov V.G."/>
        </authorList>
    </citation>
    <scope>NUCLEOTIDE SEQUENCE</scope>
    <source>
        <strain evidence="2">H1</strain>
        <plasmid evidence="2">pH1</plasmid>
    </source>
</reference>